<dbReference type="SUPFAM" id="SSF89155">
    <property type="entry name" value="TorD-like"/>
    <property type="match status" value="1"/>
</dbReference>
<accession>A0A7K0KFR1</accession>
<protein>
    <submittedName>
        <fullName evidence="2">Nitrate reductase molybdenum cofactor assembly chaperone</fullName>
    </submittedName>
</protein>
<organism evidence="2 3">
    <name type="scientific">Hallella mizrahii</name>
    <dbReference type="NCBI Taxonomy" id="2606637"/>
    <lineage>
        <taxon>Bacteria</taxon>
        <taxon>Pseudomonadati</taxon>
        <taxon>Bacteroidota</taxon>
        <taxon>Bacteroidia</taxon>
        <taxon>Bacteroidales</taxon>
        <taxon>Prevotellaceae</taxon>
        <taxon>Hallella</taxon>
    </lineage>
</organism>
<evidence type="ECO:0000256" key="1">
    <source>
        <dbReference type="ARBA" id="ARBA00023063"/>
    </source>
</evidence>
<reference evidence="2 3" key="1">
    <citation type="submission" date="2019-08" db="EMBL/GenBank/DDBJ databases">
        <title>In-depth cultivation of the pig gut microbiome towards novel bacterial diversity and tailored functional studies.</title>
        <authorList>
            <person name="Wylensek D."/>
            <person name="Hitch T.C.A."/>
            <person name="Clavel T."/>
        </authorList>
    </citation>
    <scope>NUCLEOTIDE SEQUENCE [LARGE SCALE GENOMIC DNA]</scope>
    <source>
        <strain evidence="2 3">LKV-178-WT-2A</strain>
    </source>
</reference>
<dbReference type="PANTHER" id="PTHR43680">
    <property type="entry name" value="NITRATE REDUCTASE MOLYBDENUM COFACTOR ASSEMBLY CHAPERONE"/>
    <property type="match status" value="1"/>
</dbReference>
<dbReference type="GO" id="GO:0051082">
    <property type="term" value="F:unfolded protein binding"/>
    <property type="evidence" value="ECO:0007669"/>
    <property type="project" value="InterPro"/>
</dbReference>
<name>A0A7K0KFR1_9BACT</name>
<dbReference type="GO" id="GO:0016530">
    <property type="term" value="F:metallochaperone activity"/>
    <property type="evidence" value="ECO:0007669"/>
    <property type="project" value="TreeGrafter"/>
</dbReference>
<dbReference type="InterPro" id="IPR003765">
    <property type="entry name" value="NO3_reductase_chaperone_NarJ"/>
</dbReference>
<evidence type="ECO:0000313" key="2">
    <source>
        <dbReference type="EMBL" id="MST84260.1"/>
    </source>
</evidence>
<keyword evidence="3" id="KW-1185">Reference proteome</keyword>
<gene>
    <name evidence="2" type="primary">narJ</name>
    <name evidence="2" type="ORF">FYJ73_06200</name>
</gene>
<comment type="caution">
    <text evidence="2">The sequence shown here is derived from an EMBL/GenBank/DDBJ whole genome shotgun (WGS) entry which is preliminary data.</text>
</comment>
<proteinExistence type="predicted"/>
<dbReference type="GO" id="GO:0051131">
    <property type="term" value="P:chaperone-mediated protein complex assembly"/>
    <property type="evidence" value="ECO:0007669"/>
    <property type="project" value="InterPro"/>
</dbReference>
<dbReference type="Gene3D" id="1.10.3480.10">
    <property type="entry name" value="TorD-like"/>
    <property type="match status" value="1"/>
</dbReference>
<dbReference type="InterPro" id="IPR036411">
    <property type="entry name" value="TorD-like_sf"/>
</dbReference>
<dbReference type="InterPro" id="IPR020945">
    <property type="entry name" value="DMSO/NO3_reduct_chaperone"/>
</dbReference>
<keyword evidence="1" id="KW-0534">Nitrate assimilation</keyword>
<sequence length="167" mass="19225">MIQTYNILSLLLDYPTETLWDSRSEVLPALMAEGVLNEKALDCIRSFLNYVATFDNARSWQAAYSDLFDTATKTNLYLFDMVYGTSRDRGQAMVDLKEEYLKAGLMPAEDELPDYLPMYLQYVASMGSQTEAHAAIDDIRDVLSKMDDRFRKERHPYEPLIALLKEL</sequence>
<dbReference type="PANTHER" id="PTHR43680:SF2">
    <property type="entry name" value="NITRATE REDUCTASE MOLYBDENUM COFACTOR ASSEMBLY CHAPERONE NARJ"/>
    <property type="match status" value="1"/>
</dbReference>
<dbReference type="Pfam" id="PF02613">
    <property type="entry name" value="Nitrate_red_del"/>
    <property type="match status" value="1"/>
</dbReference>
<evidence type="ECO:0000313" key="3">
    <source>
        <dbReference type="Proteomes" id="UP000438914"/>
    </source>
</evidence>
<dbReference type="RefSeq" id="WP_154533845.1">
    <property type="nucleotide sequence ID" value="NZ_VUNG01000011.1"/>
</dbReference>
<dbReference type="EMBL" id="VUNG01000011">
    <property type="protein sequence ID" value="MST84260.1"/>
    <property type="molecule type" value="Genomic_DNA"/>
</dbReference>
<dbReference type="AlphaFoldDB" id="A0A7K0KFR1"/>
<dbReference type="GO" id="GO:0042128">
    <property type="term" value="P:nitrate assimilation"/>
    <property type="evidence" value="ECO:0007669"/>
    <property type="project" value="UniProtKB-KW"/>
</dbReference>
<dbReference type="NCBIfam" id="TIGR00684">
    <property type="entry name" value="narJ"/>
    <property type="match status" value="1"/>
</dbReference>
<dbReference type="Proteomes" id="UP000438914">
    <property type="component" value="Unassembled WGS sequence"/>
</dbReference>